<feature type="compositionally biased region" description="Basic and acidic residues" evidence="1">
    <location>
        <begin position="300"/>
        <end position="330"/>
    </location>
</feature>
<dbReference type="GO" id="GO:0003677">
    <property type="term" value="F:DNA binding"/>
    <property type="evidence" value="ECO:0007669"/>
    <property type="project" value="InterPro"/>
</dbReference>
<proteinExistence type="predicted"/>
<dbReference type="SMART" id="SM00490">
    <property type="entry name" value="HELICc"/>
    <property type="match status" value="1"/>
</dbReference>
<accession>A0A510JZA1</accession>
<dbReference type="GO" id="GO:0006304">
    <property type="term" value="P:DNA modification"/>
    <property type="evidence" value="ECO:0007669"/>
    <property type="project" value="InterPro"/>
</dbReference>
<dbReference type="Pfam" id="PF00271">
    <property type="entry name" value="Helicase_C"/>
    <property type="match status" value="1"/>
</dbReference>
<dbReference type="OrthoDB" id="9815272at2"/>
<dbReference type="PRINTS" id="PR00507">
    <property type="entry name" value="N12N6MTFRASE"/>
</dbReference>
<feature type="region of interest" description="Disordered" evidence="1">
    <location>
        <begin position="260"/>
        <end position="391"/>
    </location>
</feature>
<dbReference type="PANTHER" id="PTHR41313:SF1">
    <property type="entry name" value="DNA METHYLASE ADENINE-SPECIFIC DOMAIN-CONTAINING PROTEIN"/>
    <property type="match status" value="1"/>
</dbReference>
<dbReference type="InterPro" id="IPR006935">
    <property type="entry name" value="Helicase/UvrB_N"/>
</dbReference>
<dbReference type="EMBL" id="AP019831">
    <property type="protein sequence ID" value="BBM44722.1"/>
    <property type="molecule type" value="Genomic_DNA"/>
</dbReference>
<dbReference type="GO" id="GO:0004386">
    <property type="term" value="F:helicase activity"/>
    <property type="evidence" value="ECO:0007669"/>
    <property type="project" value="UniProtKB-KW"/>
</dbReference>
<protein>
    <submittedName>
        <fullName evidence="3">DNA/RNA helicase</fullName>
    </submittedName>
</protein>
<dbReference type="InterPro" id="IPR052933">
    <property type="entry name" value="DNA_Protect_Modify"/>
</dbReference>
<dbReference type="InterPro" id="IPR011639">
    <property type="entry name" value="MethylTrfase_TaqI-like_dom"/>
</dbReference>
<feature type="compositionally biased region" description="Basic and acidic residues" evidence="1">
    <location>
        <begin position="337"/>
        <end position="370"/>
    </location>
</feature>
<feature type="compositionally biased region" description="Basic and acidic residues" evidence="1">
    <location>
        <begin position="380"/>
        <end position="391"/>
    </location>
</feature>
<dbReference type="GO" id="GO:0005524">
    <property type="term" value="F:ATP binding"/>
    <property type="evidence" value="ECO:0007669"/>
    <property type="project" value="InterPro"/>
</dbReference>
<reference evidence="3 4" key="1">
    <citation type="submission" date="2019-07" db="EMBL/GenBank/DDBJ databases">
        <title>Complete Genome Sequence of Leptotrichia trevisanii Strain JMUB3870.</title>
        <authorList>
            <person name="Watanabe S."/>
            <person name="Cui L."/>
        </authorList>
    </citation>
    <scope>NUCLEOTIDE SEQUENCE [LARGE SCALE GENOMIC DNA]</scope>
    <source>
        <strain evidence="3 4">JMUB3870</strain>
    </source>
</reference>
<dbReference type="SMART" id="SM00487">
    <property type="entry name" value="DEXDc"/>
    <property type="match status" value="1"/>
</dbReference>
<feature type="compositionally biased region" description="Basic and acidic residues" evidence="1">
    <location>
        <begin position="260"/>
        <end position="287"/>
    </location>
</feature>
<dbReference type="InterPro" id="IPR027417">
    <property type="entry name" value="P-loop_NTPase"/>
</dbReference>
<keyword evidence="3" id="KW-0547">Nucleotide-binding</keyword>
<keyword evidence="3" id="KW-0378">Hydrolase</keyword>
<dbReference type="GO" id="GO:0009007">
    <property type="term" value="F:site-specific DNA-methyltransferase (adenine-specific) activity"/>
    <property type="evidence" value="ECO:0007669"/>
    <property type="project" value="UniProtKB-EC"/>
</dbReference>
<dbReference type="GO" id="GO:0016787">
    <property type="term" value="F:hydrolase activity"/>
    <property type="evidence" value="ECO:0007669"/>
    <property type="project" value="InterPro"/>
</dbReference>
<sequence>MRINDFHKILELVKQDILQSDAEYLKLLRVVGNNQRYDFRSQLSIYDSNPEATACAKFDYWRERFNRTVMRGQKGIPILEDYGTYKKVDYIFDIGQTVSRNRDVNEVNLWKFDKEAHQDVLKEMIKNEGYEKSESILENIFSLSRIYGDEKIDSLMNELRIADENRISFAKFVRDSISYAVASRFKADYLIDNELLRENFQRLDSISIMSLGETVSDISGKIIDATIQKSKELDKEVLRGKEAGYNRIKEEIEEVEENVLRRDDQERNENERVLRNGEYGRDNRENQGEYAKQLGGTGGLHERIPESDLRSDEAHLPFRERGAEALRDVGRPIQGEETDRTPDGYSETGDRVYENRKTETDGSLEDRGREQSAVWGDDFSTERDDHQGNRGNLKENTEIEIREADKASFSLPENSYGQMRLTIPLNQKDIDTILINGGNHDGGRLPIIAEFSKGKRNEELGEYLQDTFRGGNGFYIGEREVSSWYSDKGIHLTYGTSAREDNTQILSWSDAASRINGLLNSGEFATNVELSEAYDYERDRISESLWYLYHDLSEEGKAQGYFDFIERGGGFPEETKRLSEALKNPEYLKDTIKEYSRFLAGYKENRGVLRFHYHKVDSLYQRLQELELTRKEYSTNLTELPKVKPFITDDEVLATLSRGSGIDKGKERITKFFKENHTLQEKANFLKDEYGIGGSSHAVSGAMGSDEWHDAKGLKLQKKDCSDVFLTWSSVAKHIDELLSKNLYEEKKIESKAEIEEAKAPQYYSKDDPENLMTDEMLERIPELYAQEDVPLADKEVHAAYIIPFRSNWTWYMTEYDRESGDAFGLVLGIEPEWGYFNLEELKELNAQRLILEDFPKTFRELKDTELIKQMDEQELQSVFNGELSFEEEIELDVSEKIEERVPVTPIQGTLFDYLKEREEVELNEKAESHAGEFAVKEGDTVYFNYEEYRVREISKNQITGRNDLLLDPSRTGNHQISIVDVEDNEDLLKQISLERPAFIIGDEVRYKDKDYTITRFDDMGNNLKTVTVKDNTEYLGGMITGSDVIPYRLESDLDRLFENLTYTKHEKTIEGVEVKKTEAHNFKITEETLPEKLSPSERLNNNFEAISMLNRIERGERDLDINAQEALSKYVGWGGLADIFDESKEGQWEVARNFLKENLTQAEYEAARESTLTAFYTPKTVIDGVYRTLSDMGFKSGNILEPSMGIGNFIGNIPDEMKKSKFYGVELDSVSGRIGKLLYPESDIQIKGFEETSFSNNFFDAVIGNVPFGEYKVNDREYNKNNFLIHDYFFAKSIDKVRNGGIIAFITSSGTMGKKDESVRRYLAARAEFLGAIRLPNDTFKGVAGTEVTSDIIFLKKRDSIRERDEDWIHLSEDENGLTYNKYFVDHPEQVLGTMREVSGRFGNTLACLPKENTYIKELLTKAGTEISKNAKYEEIELLDDEISTMPATDDVKNFSYTIIDDEVYYRENSLFVKKEVTEKNKEKIKDYLELNDALKDVIYKQKEDFSDDEVKNAQERLNEVYDSFSKKHGYVNNLSNTRVLKEDSNFPLVSSIEILDEEENFKAKGDIFSKRTITKAKTIDHVDTSLEALVLSMSEKGYVDFEYMGSLTGKDRPTLIEELRGEIYLNIIEEQNFYRPLSFNLEDGDLPFACANGSNSYKYGYVTKDEYLSGNIRDKIAIVDSYLAKLRQTERELPHLGYAEDGKEKELISYEMNRLEYQKAELTKVLPKELEASEINVRLGATWIPIKDIEKFIFETLKTPGYAKWDIKVKFSNLTSEWNVEGKSRDRGNDLAEMTYDTSRVNAYKLIEDALNLKETKVFDQIVNPDGSKTSVLNKKETLLAGQKQELIKEEFKNWIFNDQERRNRLVKLYNERFNSIRNREYDGSNLSFEGMNTEIELRPHQRNAIARSLYGGNTLLAHVVGSGKTFEMVASAMESKRLGMCSKSLFVVPNHLTGQIGREFMQLYPSANIMVADKKDFEPKNRKRFIGRIATGEYDAVVVGHTQFEKIPMSKEYQEKHIQDQIDEIINYVEEYKHDRNQNFTVKQLEKTKKKLETRLEKLNDDFKKDDVITFEELGVDKLFVDEAHGYKNLYLYTKMRNVAGIGQSEAFKSSDMFMKCRYMDEMTGGKGIVFAIGTPVSNSMTELYTMQRYLQYESLKKNGLKHFDSWASTFGETQSAFELSPEGTGYRVKTRFSKFYNLPELMSMFKEVADIQTADMLNLPTPEAHYEVIKTLPSEEQKEILKSLSERADDVRNRVVEPDEDNMLKITNDGKKLALDQRLINPLLPDNPDSKVNVCVKNVFAIWDKTKEDGSTQLLFSDMSTPKGNGEFNIYDDIREKLVDLGIPKEEIAFIHEANSDKQKDELFAKVRKGDVRILLGSTQKMGAGTNVQNKLIALHDLDVPWRPADLEQRAGRIVRQGNKNKEVNIYRYVTENTFDAYLWVRHEAA</sequence>
<dbReference type="PANTHER" id="PTHR41313">
    <property type="entry name" value="ADENINE-SPECIFIC METHYLTRANSFERASE"/>
    <property type="match status" value="1"/>
</dbReference>
<dbReference type="Gene3D" id="3.40.50.300">
    <property type="entry name" value="P-loop containing nucleotide triphosphate hydrolases"/>
    <property type="match status" value="2"/>
</dbReference>
<evidence type="ECO:0000259" key="2">
    <source>
        <dbReference type="PROSITE" id="PS51194"/>
    </source>
</evidence>
<organism evidence="3 4">
    <name type="scientific">Leptotrichia trevisanii</name>
    <dbReference type="NCBI Taxonomy" id="109328"/>
    <lineage>
        <taxon>Bacteria</taxon>
        <taxon>Fusobacteriati</taxon>
        <taxon>Fusobacteriota</taxon>
        <taxon>Fusobacteriia</taxon>
        <taxon>Fusobacteriales</taxon>
        <taxon>Leptotrichiaceae</taxon>
        <taxon>Leptotrichia</taxon>
    </lineage>
</organism>
<dbReference type="PROSITE" id="PS51194">
    <property type="entry name" value="HELICASE_CTER"/>
    <property type="match status" value="1"/>
</dbReference>
<keyword evidence="3" id="KW-0347">Helicase</keyword>
<feature type="domain" description="Helicase C-terminal" evidence="2">
    <location>
        <begin position="2302"/>
        <end position="2450"/>
    </location>
</feature>
<dbReference type="Gene3D" id="3.40.50.150">
    <property type="entry name" value="Vaccinia Virus protein VP39"/>
    <property type="match status" value="1"/>
</dbReference>
<evidence type="ECO:0000256" key="1">
    <source>
        <dbReference type="SAM" id="MobiDB-lite"/>
    </source>
</evidence>
<gene>
    <name evidence="3" type="ORF">JMUB3870_0840</name>
</gene>
<dbReference type="RefSeq" id="WP_155282526.1">
    <property type="nucleotide sequence ID" value="NZ_AP019831.1"/>
</dbReference>
<dbReference type="Pfam" id="PF07669">
    <property type="entry name" value="Eco57I"/>
    <property type="match status" value="1"/>
</dbReference>
<evidence type="ECO:0000313" key="4">
    <source>
        <dbReference type="Proteomes" id="UP000422644"/>
    </source>
</evidence>
<keyword evidence="4" id="KW-1185">Reference proteome</keyword>
<dbReference type="SUPFAM" id="SSF52540">
    <property type="entry name" value="P-loop containing nucleoside triphosphate hydrolases"/>
    <property type="match status" value="2"/>
</dbReference>
<evidence type="ECO:0000313" key="3">
    <source>
        <dbReference type="EMBL" id="BBM44722.1"/>
    </source>
</evidence>
<dbReference type="InterPro" id="IPR014001">
    <property type="entry name" value="Helicase_ATP-bd"/>
</dbReference>
<dbReference type="SUPFAM" id="SSF53335">
    <property type="entry name" value="S-adenosyl-L-methionine-dependent methyltransferases"/>
    <property type="match status" value="1"/>
</dbReference>
<name>A0A510JZA1_9FUSO</name>
<dbReference type="Pfam" id="PF04851">
    <property type="entry name" value="ResIII"/>
    <property type="match status" value="1"/>
</dbReference>
<keyword evidence="3" id="KW-0067">ATP-binding</keyword>
<dbReference type="Proteomes" id="UP000422644">
    <property type="component" value="Chromosome"/>
</dbReference>
<dbReference type="InterPro" id="IPR001650">
    <property type="entry name" value="Helicase_C-like"/>
</dbReference>
<dbReference type="InterPro" id="IPR029063">
    <property type="entry name" value="SAM-dependent_MTases_sf"/>
</dbReference>